<reference evidence="8" key="1">
    <citation type="submission" date="2020-07" db="EMBL/GenBank/DDBJ databases">
        <title>Ethylene signaling mediates host invasion by parasitic plants.</title>
        <authorList>
            <person name="Yoshida S."/>
        </authorList>
    </citation>
    <scope>NUCLEOTIDE SEQUENCE</scope>
    <source>
        <strain evidence="8">Okayama</strain>
    </source>
</reference>
<accession>A0A830CTG7</accession>
<evidence type="ECO:0000313" key="8">
    <source>
        <dbReference type="EMBL" id="GFP98325.1"/>
    </source>
</evidence>
<dbReference type="Pfam" id="PF13445">
    <property type="entry name" value="zf-RING_UBOX"/>
    <property type="match status" value="1"/>
</dbReference>
<dbReference type="FunFam" id="3.30.60.90:FF:000014">
    <property type="entry name" value="E3 ubiquitin-protein ligase PRT1"/>
    <property type="match status" value="1"/>
</dbReference>
<dbReference type="Gene3D" id="3.30.40.10">
    <property type="entry name" value="Zinc/RING finger domain, C3HC4 (zinc finger)"/>
    <property type="match status" value="1"/>
</dbReference>
<dbReference type="PROSITE" id="PS50089">
    <property type="entry name" value="ZF_RING_2"/>
    <property type="match status" value="1"/>
</dbReference>
<keyword evidence="1" id="KW-0479">Metal-binding</keyword>
<dbReference type="Gene3D" id="3.30.60.90">
    <property type="match status" value="1"/>
</dbReference>
<comment type="caution">
    <text evidence="8">The sequence shown here is derived from an EMBL/GenBank/DDBJ whole genome shotgun (WGS) entry which is preliminary data.</text>
</comment>
<dbReference type="EMBL" id="BMAC01000523">
    <property type="protein sequence ID" value="GFP98325.1"/>
    <property type="molecule type" value="Genomic_DNA"/>
</dbReference>
<gene>
    <name evidence="8" type="ORF">PHJA_001976400</name>
</gene>
<feature type="domain" description="ZZ-type" evidence="7">
    <location>
        <begin position="209"/>
        <end position="273"/>
    </location>
</feature>
<name>A0A830CTG7_9LAMI</name>
<dbReference type="OrthoDB" id="6270329at2759"/>
<dbReference type="InterPro" id="IPR043145">
    <property type="entry name" value="Znf_ZZ_sf"/>
</dbReference>
<dbReference type="PROSITE" id="PS50135">
    <property type="entry name" value="ZF_ZZ_2"/>
    <property type="match status" value="1"/>
</dbReference>
<dbReference type="Proteomes" id="UP000653305">
    <property type="component" value="Unassembled WGS sequence"/>
</dbReference>
<dbReference type="InterPro" id="IPR000433">
    <property type="entry name" value="Znf_ZZ"/>
</dbReference>
<dbReference type="InterPro" id="IPR027370">
    <property type="entry name" value="Znf-RING_euk"/>
</dbReference>
<evidence type="ECO:0000256" key="1">
    <source>
        <dbReference type="ARBA" id="ARBA00022723"/>
    </source>
</evidence>
<feature type="domain" description="RING-type" evidence="6">
    <location>
        <begin position="97"/>
        <end position="134"/>
    </location>
</feature>
<keyword evidence="3" id="KW-0862">Zinc</keyword>
<dbReference type="AlphaFoldDB" id="A0A830CTG7"/>
<protein>
    <submittedName>
        <fullName evidence="8">E3 ubiquitin-protein ligase prt1</fullName>
    </submittedName>
</protein>
<dbReference type="SMART" id="SM00291">
    <property type="entry name" value="ZnF_ZZ"/>
    <property type="match status" value="1"/>
</dbReference>
<feature type="region of interest" description="Disordered" evidence="5">
    <location>
        <begin position="296"/>
        <end position="324"/>
    </location>
</feature>
<evidence type="ECO:0000259" key="6">
    <source>
        <dbReference type="PROSITE" id="PS50089"/>
    </source>
</evidence>
<feature type="compositionally biased region" description="Polar residues" evidence="5">
    <location>
        <begin position="169"/>
        <end position="190"/>
    </location>
</feature>
<dbReference type="SMART" id="SM00184">
    <property type="entry name" value="RING"/>
    <property type="match status" value="1"/>
</dbReference>
<evidence type="ECO:0000256" key="5">
    <source>
        <dbReference type="SAM" id="MobiDB-lite"/>
    </source>
</evidence>
<dbReference type="GO" id="GO:0061630">
    <property type="term" value="F:ubiquitin protein ligase activity"/>
    <property type="evidence" value="ECO:0007669"/>
    <property type="project" value="TreeGrafter"/>
</dbReference>
<organism evidence="8 9">
    <name type="scientific">Phtheirospermum japonicum</name>
    <dbReference type="NCBI Taxonomy" id="374723"/>
    <lineage>
        <taxon>Eukaryota</taxon>
        <taxon>Viridiplantae</taxon>
        <taxon>Streptophyta</taxon>
        <taxon>Embryophyta</taxon>
        <taxon>Tracheophyta</taxon>
        <taxon>Spermatophyta</taxon>
        <taxon>Magnoliopsida</taxon>
        <taxon>eudicotyledons</taxon>
        <taxon>Gunneridae</taxon>
        <taxon>Pentapetalae</taxon>
        <taxon>asterids</taxon>
        <taxon>lamiids</taxon>
        <taxon>Lamiales</taxon>
        <taxon>Orobanchaceae</taxon>
        <taxon>Orobanchaceae incertae sedis</taxon>
        <taxon>Phtheirospermum</taxon>
    </lineage>
</organism>
<sequence>MFSFVNLLSFQRPCFLIVSEEEKEYGYASPQCKSSLFDSQFSEELDIGNSPSLLGAFRVESNATCGGDHSIVQASSKRTLPGKVNTFTITSTSNFQCAVCKELLCRPVVLNCGHVYCEVCIDSHDGVCKCPVCQSAHPIGFPSVCLVLEHFLEEHYPEEYSSRKESLRNSENIGPSGEGSTEEQGPSQCSPVPKNVYPSKFSHDGTKSHPLVGCDYCGMYPIIGLRYKCKDCVEKIGFDLCEGCYNSSSKLPGRFNQQHTQDHQFLEVQPTFPRNIIWSLGSEHLEAYDSLFSNASTPEEDFPNDALENEVESSSSLNSPDDYS</sequence>
<dbReference type="SUPFAM" id="SSF57850">
    <property type="entry name" value="RING/U-box"/>
    <property type="match status" value="2"/>
</dbReference>
<evidence type="ECO:0000256" key="3">
    <source>
        <dbReference type="ARBA" id="ARBA00022833"/>
    </source>
</evidence>
<proteinExistence type="predicted"/>
<feature type="compositionally biased region" description="Acidic residues" evidence="5">
    <location>
        <begin position="298"/>
        <end position="311"/>
    </location>
</feature>
<keyword evidence="9" id="KW-1185">Reference proteome</keyword>
<dbReference type="PROSITE" id="PS00518">
    <property type="entry name" value="ZF_RING_1"/>
    <property type="match status" value="1"/>
</dbReference>
<dbReference type="GO" id="GO:0043161">
    <property type="term" value="P:proteasome-mediated ubiquitin-dependent protein catabolic process"/>
    <property type="evidence" value="ECO:0007669"/>
    <property type="project" value="TreeGrafter"/>
</dbReference>
<dbReference type="InterPro" id="IPR013083">
    <property type="entry name" value="Znf_RING/FYVE/PHD"/>
</dbReference>
<evidence type="ECO:0000313" key="9">
    <source>
        <dbReference type="Proteomes" id="UP000653305"/>
    </source>
</evidence>
<feature type="compositionally biased region" description="Low complexity" evidence="5">
    <location>
        <begin position="312"/>
        <end position="324"/>
    </location>
</feature>
<dbReference type="Pfam" id="PF00569">
    <property type="entry name" value="ZZ"/>
    <property type="match status" value="1"/>
</dbReference>
<dbReference type="PANTHER" id="PTHR15898:SF13">
    <property type="entry name" value="BIFUNCTIONAL APOPTOSIS REGULATOR"/>
    <property type="match status" value="1"/>
</dbReference>
<dbReference type="InterPro" id="IPR001841">
    <property type="entry name" value="Znf_RING"/>
</dbReference>
<evidence type="ECO:0000259" key="7">
    <source>
        <dbReference type="PROSITE" id="PS50135"/>
    </source>
</evidence>
<dbReference type="GO" id="GO:0008270">
    <property type="term" value="F:zinc ion binding"/>
    <property type="evidence" value="ECO:0007669"/>
    <property type="project" value="UniProtKB-KW"/>
</dbReference>
<feature type="region of interest" description="Disordered" evidence="5">
    <location>
        <begin position="162"/>
        <end position="191"/>
    </location>
</feature>
<evidence type="ECO:0000256" key="2">
    <source>
        <dbReference type="ARBA" id="ARBA00022771"/>
    </source>
</evidence>
<evidence type="ECO:0000256" key="4">
    <source>
        <dbReference type="PROSITE-ProRule" id="PRU00228"/>
    </source>
</evidence>
<dbReference type="InterPro" id="IPR017907">
    <property type="entry name" value="Znf_RING_CS"/>
</dbReference>
<dbReference type="PANTHER" id="PTHR15898">
    <property type="entry name" value="BIFUNCTIONAL APOPTOSIS REGULATOR"/>
    <property type="match status" value="1"/>
</dbReference>
<keyword evidence="2 4" id="KW-0863">Zinc-finger</keyword>